<evidence type="ECO:0000313" key="1">
    <source>
        <dbReference type="EMBL" id="KAF0027954.1"/>
    </source>
</evidence>
<accession>A0A6A4SAY5</accession>
<reference evidence="1 2" key="1">
    <citation type="submission" date="2019-06" db="EMBL/GenBank/DDBJ databases">
        <title>Draft genomes of female and male turbot (Scophthalmus maximus).</title>
        <authorList>
            <person name="Xu H."/>
            <person name="Xu X.-W."/>
            <person name="Shao C."/>
            <person name="Chen S."/>
        </authorList>
    </citation>
    <scope>NUCLEOTIDE SEQUENCE [LARGE SCALE GENOMIC DNA]</scope>
    <source>
        <strain evidence="1">Ysfricsl-2016a</strain>
        <tissue evidence="1">Blood</tissue>
    </source>
</reference>
<sequence length="413" mass="46990">MDHLLSCSTFSYRADACQVFVYCSKTSRQFTTEKESGTFFKTFFKNNEIGFQKNKSTIARLHLHVFSRCGRLLKISICDVTHHETPFCFCASVIEIMLRSEVGFIVPVSSGNHDLRFAESVLVLHVRVGSVGRARHPTRRRPENTIDTRSSLSRSSCCTSESVALAELVIRPVDVLRTRSIPEGKNKHTGHGLGYRTKRHQNALMVHVQDVDESQQQTGAKPHGHEMLKRTRTYKHDVCAERYGMGFTGGQEKRTKYESISSTVCLIRPRGHITFECYIQKVVVVQRRSVTNQRQQSLKRSEETVSSSEHERIRSALLQAILPKVRVLFQLFVRSRSVLFIGERRVFVSVAVAEPSSKELFRLSQIISDQSFYVEKRDKRGTTSSILPPLRPLIHGDRPNVFTVFAPAHTQVP</sequence>
<dbReference type="EMBL" id="VEVO01000018">
    <property type="protein sequence ID" value="KAF0027954.1"/>
    <property type="molecule type" value="Genomic_DNA"/>
</dbReference>
<comment type="caution">
    <text evidence="1">The sequence shown here is derived from an EMBL/GenBank/DDBJ whole genome shotgun (WGS) entry which is preliminary data.</text>
</comment>
<gene>
    <name evidence="1" type="ORF">F2P81_020695</name>
</gene>
<proteinExistence type="predicted"/>
<organism evidence="1 2">
    <name type="scientific">Scophthalmus maximus</name>
    <name type="common">Turbot</name>
    <name type="synonym">Psetta maxima</name>
    <dbReference type="NCBI Taxonomy" id="52904"/>
    <lineage>
        <taxon>Eukaryota</taxon>
        <taxon>Metazoa</taxon>
        <taxon>Chordata</taxon>
        <taxon>Craniata</taxon>
        <taxon>Vertebrata</taxon>
        <taxon>Euteleostomi</taxon>
        <taxon>Actinopterygii</taxon>
        <taxon>Neopterygii</taxon>
        <taxon>Teleostei</taxon>
        <taxon>Neoteleostei</taxon>
        <taxon>Acanthomorphata</taxon>
        <taxon>Carangaria</taxon>
        <taxon>Pleuronectiformes</taxon>
        <taxon>Pleuronectoidei</taxon>
        <taxon>Scophthalmidae</taxon>
        <taxon>Scophthalmus</taxon>
    </lineage>
</organism>
<evidence type="ECO:0000313" key="2">
    <source>
        <dbReference type="Proteomes" id="UP000438429"/>
    </source>
</evidence>
<dbReference type="AlphaFoldDB" id="A0A6A4SAY5"/>
<protein>
    <submittedName>
        <fullName evidence="1">Uncharacterized protein</fullName>
    </submittedName>
</protein>
<dbReference type="Proteomes" id="UP000438429">
    <property type="component" value="Unassembled WGS sequence"/>
</dbReference>
<name>A0A6A4SAY5_SCOMX</name>